<gene>
    <name evidence="2" type="ORF">PR003_g10925</name>
</gene>
<sequence>MAQIRHLSAMDQVDRFSDGSKSETRKEVMYLRWSTLAEAISAAQAFDRNRASNNSRHQGNSHRAATDGPTPKDVSAVDTRSISKEQCRRQNLCYYCKGSGHRIGQCPHRKPGRGQQQQGNDSARRM</sequence>
<feature type="region of interest" description="Disordered" evidence="1">
    <location>
        <begin position="101"/>
        <end position="126"/>
    </location>
</feature>
<feature type="region of interest" description="Disordered" evidence="1">
    <location>
        <begin position="47"/>
        <end position="82"/>
    </location>
</feature>
<dbReference type="AlphaFoldDB" id="A0A6A4FMZ2"/>
<organism evidence="2 3">
    <name type="scientific">Phytophthora rubi</name>
    <dbReference type="NCBI Taxonomy" id="129364"/>
    <lineage>
        <taxon>Eukaryota</taxon>
        <taxon>Sar</taxon>
        <taxon>Stramenopiles</taxon>
        <taxon>Oomycota</taxon>
        <taxon>Peronosporomycetes</taxon>
        <taxon>Peronosporales</taxon>
        <taxon>Peronosporaceae</taxon>
        <taxon>Phytophthora</taxon>
    </lineage>
</organism>
<feature type="compositionally biased region" description="Polar residues" evidence="1">
    <location>
        <begin position="51"/>
        <end position="63"/>
    </location>
</feature>
<comment type="caution">
    <text evidence="2">The sequence shown here is derived from an EMBL/GenBank/DDBJ whole genome shotgun (WGS) entry which is preliminary data.</text>
</comment>
<dbReference type="GO" id="GO:0003676">
    <property type="term" value="F:nucleic acid binding"/>
    <property type="evidence" value="ECO:0007669"/>
    <property type="project" value="InterPro"/>
</dbReference>
<evidence type="ECO:0000313" key="3">
    <source>
        <dbReference type="Proteomes" id="UP000434957"/>
    </source>
</evidence>
<evidence type="ECO:0000313" key="2">
    <source>
        <dbReference type="EMBL" id="KAE9339617.1"/>
    </source>
</evidence>
<dbReference type="InterPro" id="IPR036875">
    <property type="entry name" value="Znf_CCHC_sf"/>
</dbReference>
<proteinExistence type="predicted"/>
<protein>
    <recommendedName>
        <fullName evidence="4">CCHC-type domain-containing protein</fullName>
    </recommendedName>
</protein>
<feature type="compositionally biased region" description="Basic and acidic residues" evidence="1">
    <location>
        <begin position="12"/>
        <end position="24"/>
    </location>
</feature>
<dbReference type="EMBL" id="QXFT01000611">
    <property type="protein sequence ID" value="KAE9339617.1"/>
    <property type="molecule type" value="Genomic_DNA"/>
</dbReference>
<accession>A0A6A4FMZ2</accession>
<keyword evidence="3" id="KW-1185">Reference proteome</keyword>
<feature type="compositionally biased region" description="Polar residues" evidence="1">
    <location>
        <begin position="114"/>
        <end position="126"/>
    </location>
</feature>
<feature type="region of interest" description="Disordered" evidence="1">
    <location>
        <begin position="1"/>
        <end position="24"/>
    </location>
</feature>
<name>A0A6A4FMZ2_9STRA</name>
<dbReference type="SUPFAM" id="SSF57756">
    <property type="entry name" value="Retrovirus zinc finger-like domains"/>
    <property type="match status" value="1"/>
</dbReference>
<evidence type="ECO:0000256" key="1">
    <source>
        <dbReference type="SAM" id="MobiDB-lite"/>
    </source>
</evidence>
<evidence type="ECO:0008006" key="4">
    <source>
        <dbReference type="Google" id="ProtNLM"/>
    </source>
</evidence>
<dbReference type="GO" id="GO:0008270">
    <property type="term" value="F:zinc ion binding"/>
    <property type="evidence" value="ECO:0007669"/>
    <property type="project" value="InterPro"/>
</dbReference>
<dbReference type="Proteomes" id="UP000434957">
    <property type="component" value="Unassembled WGS sequence"/>
</dbReference>
<reference evidence="2 3" key="1">
    <citation type="submission" date="2018-08" db="EMBL/GenBank/DDBJ databases">
        <title>Genomic investigation of the strawberry pathogen Phytophthora fragariae indicates pathogenicity is determined by transcriptional variation in three key races.</title>
        <authorList>
            <person name="Adams T.M."/>
            <person name="Armitage A.D."/>
            <person name="Sobczyk M.K."/>
            <person name="Bates H.J."/>
            <person name="Dunwell J.M."/>
            <person name="Nellist C.F."/>
            <person name="Harrison R.J."/>
        </authorList>
    </citation>
    <scope>NUCLEOTIDE SEQUENCE [LARGE SCALE GENOMIC DNA]</scope>
    <source>
        <strain evidence="2 3">SCRP333</strain>
    </source>
</reference>